<evidence type="ECO:0000313" key="7">
    <source>
        <dbReference type="EMBL" id="OGL44893.1"/>
    </source>
</evidence>
<comment type="subcellular location">
    <subcellularLocation>
        <location evidence="1">Cell membrane</location>
        <topology evidence="1">Multi-pass membrane protein</topology>
    </subcellularLocation>
</comment>
<feature type="transmembrane region" description="Helical" evidence="6">
    <location>
        <begin position="47"/>
        <end position="69"/>
    </location>
</feature>
<dbReference type="Pfam" id="PF13440">
    <property type="entry name" value="Polysacc_synt_3"/>
    <property type="match status" value="1"/>
</dbReference>
<dbReference type="AlphaFoldDB" id="A0A1F7RTM9"/>
<proteinExistence type="predicted"/>
<feature type="transmembrane region" description="Helical" evidence="6">
    <location>
        <begin position="339"/>
        <end position="358"/>
    </location>
</feature>
<organism evidence="7 8">
    <name type="scientific">Candidatus Schekmanbacteria bacterium RBG_16_38_10</name>
    <dbReference type="NCBI Taxonomy" id="1817879"/>
    <lineage>
        <taxon>Bacteria</taxon>
        <taxon>Candidatus Schekmaniibacteriota</taxon>
    </lineage>
</organism>
<comment type="caution">
    <text evidence="7">The sequence shown here is derived from an EMBL/GenBank/DDBJ whole genome shotgun (WGS) entry which is preliminary data.</text>
</comment>
<dbReference type="EMBL" id="MGDE01000159">
    <property type="protein sequence ID" value="OGL44893.1"/>
    <property type="molecule type" value="Genomic_DNA"/>
</dbReference>
<feature type="transmembrane region" description="Helical" evidence="6">
    <location>
        <begin position="23"/>
        <end position="41"/>
    </location>
</feature>
<feature type="transmembrane region" description="Helical" evidence="6">
    <location>
        <begin position="164"/>
        <end position="185"/>
    </location>
</feature>
<dbReference type="PANTHER" id="PTHR30250">
    <property type="entry name" value="PST FAMILY PREDICTED COLANIC ACID TRANSPORTER"/>
    <property type="match status" value="1"/>
</dbReference>
<feature type="transmembrane region" description="Helical" evidence="6">
    <location>
        <begin position="191"/>
        <end position="216"/>
    </location>
</feature>
<evidence type="ECO:0000256" key="5">
    <source>
        <dbReference type="ARBA" id="ARBA00023136"/>
    </source>
</evidence>
<evidence type="ECO:0000313" key="8">
    <source>
        <dbReference type="Proteomes" id="UP000178797"/>
    </source>
</evidence>
<sequence>MVKQQEHLTAIAKNTGLGMGGKIFFIISRLVIVILITRSIGAEQYGIFVLAMGLVTFLEAGSLLGLQTGMIKFISEYNALGDTTNVRGTIYYGIAASLITSLFLSVFCFLTADIISNTVFHKPELATAFRIMLLGVPFGAVMLVMLSALQGIKLVRYSILVQQILMPVFRLICVSVALFFGYKLIGITWSWVIITMFGFVAAFIFLTRSVTGIFNMPFTMQRKGVLSFSIPLLFSQLLYQNINTLGLLIVGIFMPVAQVGIYNIANRATALILIPLFSYNAIFSPIITDLFTKGKKEELESLFKTGSRWVLTLTLPLIAIMFFYSKDIVLIFGSDFSDSGKILVILLIGQIINVGTGSTAQMLTMTGKPLYNLFNSGVSCFLNIGLTLFLVKNYGIIGAAWAQTISITILQLLQMGEVWYFYKLHPFNIQYVKPIVSVVLSSLLIYLLGGYIPIENRTMLVVVLSAISLLTYAIFVFISGLSEEDSMILGKIQKKFVAVKARG</sequence>
<evidence type="ECO:0000256" key="1">
    <source>
        <dbReference type="ARBA" id="ARBA00004651"/>
    </source>
</evidence>
<evidence type="ECO:0000256" key="6">
    <source>
        <dbReference type="SAM" id="Phobius"/>
    </source>
</evidence>
<dbReference type="CDD" id="cd13128">
    <property type="entry name" value="MATE_Wzx_like"/>
    <property type="match status" value="1"/>
</dbReference>
<accession>A0A1F7RTM9</accession>
<feature type="transmembrane region" description="Helical" evidence="6">
    <location>
        <begin position="237"/>
        <end position="262"/>
    </location>
</feature>
<dbReference type="Proteomes" id="UP000178797">
    <property type="component" value="Unassembled WGS sequence"/>
</dbReference>
<reference evidence="7 8" key="1">
    <citation type="journal article" date="2016" name="Nat. Commun.">
        <title>Thousands of microbial genomes shed light on interconnected biogeochemical processes in an aquifer system.</title>
        <authorList>
            <person name="Anantharaman K."/>
            <person name="Brown C.T."/>
            <person name="Hug L.A."/>
            <person name="Sharon I."/>
            <person name="Castelle C.J."/>
            <person name="Probst A.J."/>
            <person name="Thomas B.C."/>
            <person name="Singh A."/>
            <person name="Wilkins M.J."/>
            <person name="Karaoz U."/>
            <person name="Brodie E.L."/>
            <person name="Williams K.H."/>
            <person name="Hubbard S.S."/>
            <person name="Banfield J.F."/>
        </authorList>
    </citation>
    <scope>NUCLEOTIDE SEQUENCE [LARGE SCALE GENOMIC DNA]</scope>
</reference>
<feature type="transmembrane region" description="Helical" evidence="6">
    <location>
        <begin position="309"/>
        <end position="333"/>
    </location>
</feature>
<evidence type="ECO:0000256" key="2">
    <source>
        <dbReference type="ARBA" id="ARBA00022475"/>
    </source>
</evidence>
<dbReference type="PANTHER" id="PTHR30250:SF27">
    <property type="entry name" value="POLYSACCHARIDE BIOSYNTHESIS PROTEIN"/>
    <property type="match status" value="1"/>
</dbReference>
<name>A0A1F7RTM9_9BACT</name>
<feature type="transmembrane region" description="Helical" evidence="6">
    <location>
        <begin position="460"/>
        <end position="481"/>
    </location>
</feature>
<keyword evidence="4 6" id="KW-1133">Transmembrane helix</keyword>
<feature type="transmembrane region" description="Helical" evidence="6">
    <location>
        <begin position="90"/>
        <end position="112"/>
    </location>
</feature>
<feature type="transmembrane region" description="Helical" evidence="6">
    <location>
        <begin position="132"/>
        <end position="152"/>
    </location>
</feature>
<feature type="transmembrane region" description="Helical" evidence="6">
    <location>
        <begin position="434"/>
        <end position="454"/>
    </location>
</feature>
<keyword evidence="2" id="KW-1003">Cell membrane</keyword>
<feature type="transmembrane region" description="Helical" evidence="6">
    <location>
        <begin position="268"/>
        <end position="288"/>
    </location>
</feature>
<evidence type="ECO:0000256" key="4">
    <source>
        <dbReference type="ARBA" id="ARBA00022989"/>
    </source>
</evidence>
<dbReference type="InterPro" id="IPR050833">
    <property type="entry name" value="Poly_Biosynth_Transport"/>
</dbReference>
<evidence type="ECO:0000256" key="3">
    <source>
        <dbReference type="ARBA" id="ARBA00022692"/>
    </source>
</evidence>
<dbReference type="GO" id="GO:0005886">
    <property type="term" value="C:plasma membrane"/>
    <property type="evidence" value="ECO:0007669"/>
    <property type="project" value="UniProtKB-SubCell"/>
</dbReference>
<feature type="transmembrane region" description="Helical" evidence="6">
    <location>
        <begin position="396"/>
        <end position="422"/>
    </location>
</feature>
<keyword evidence="3 6" id="KW-0812">Transmembrane</keyword>
<feature type="transmembrane region" description="Helical" evidence="6">
    <location>
        <begin position="370"/>
        <end position="390"/>
    </location>
</feature>
<protein>
    <submittedName>
        <fullName evidence="7">Uncharacterized protein</fullName>
    </submittedName>
</protein>
<keyword evidence="5 6" id="KW-0472">Membrane</keyword>
<gene>
    <name evidence="7" type="ORF">A2W05_06460</name>
</gene>